<dbReference type="GO" id="GO:0004175">
    <property type="term" value="F:endopeptidase activity"/>
    <property type="evidence" value="ECO:0007669"/>
    <property type="project" value="UniProtKB-ARBA"/>
</dbReference>
<dbReference type="Pfam" id="PF02517">
    <property type="entry name" value="Rce1-like"/>
    <property type="match status" value="1"/>
</dbReference>
<keyword evidence="1" id="KW-0812">Transmembrane</keyword>
<dbReference type="GO" id="GO:0080120">
    <property type="term" value="P:CAAX-box protein maturation"/>
    <property type="evidence" value="ECO:0007669"/>
    <property type="project" value="UniProtKB-ARBA"/>
</dbReference>
<dbReference type="OrthoDB" id="9777755at2"/>
<comment type="caution">
    <text evidence="3">The sequence shown here is derived from an EMBL/GenBank/DDBJ whole genome shotgun (WGS) entry which is preliminary data.</text>
</comment>
<dbReference type="Proteomes" id="UP000480246">
    <property type="component" value="Unassembled WGS sequence"/>
</dbReference>
<keyword evidence="3" id="KW-0645">Protease</keyword>
<keyword evidence="3" id="KW-0378">Hydrolase</keyword>
<evidence type="ECO:0000313" key="4">
    <source>
        <dbReference type="Proteomes" id="UP000480246"/>
    </source>
</evidence>
<feature type="transmembrane region" description="Helical" evidence="1">
    <location>
        <begin position="111"/>
        <end position="131"/>
    </location>
</feature>
<dbReference type="PANTHER" id="PTHR35797:SF1">
    <property type="entry name" value="PROTEASE"/>
    <property type="match status" value="1"/>
</dbReference>
<sequence>MNVMVKKYILWTYVMFFVFLLVIGLTMFLLKSQPVAEILIVLSSWTSAFVFITMFRKIYPKEGLWNFIKRQFSERIRISTISCIVLIQFFILIGSLFIINKLWNVPIHEQLTVSWTSLLIVFGYNLILGPLGEELGWRGFVLNELQKEYNPLKSAIIVGLVWGFWHTPLWLMSGYSGLQLVQYIICFLFAIVAVSIIITAFYNLNRNLIIPILIHQLFNYSMAIQAGDVLNVLTVTSILYLIVAGVIVLVNYKNCLYR</sequence>
<proteinExistence type="predicted"/>
<keyword evidence="3" id="KW-0482">Metalloprotease</keyword>
<dbReference type="InterPro" id="IPR042150">
    <property type="entry name" value="MmRce1-like"/>
</dbReference>
<dbReference type="GO" id="GO:0008237">
    <property type="term" value="F:metallopeptidase activity"/>
    <property type="evidence" value="ECO:0007669"/>
    <property type="project" value="UniProtKB-KW"/>
</dbReference>
<gene>
    <name evidence="3" type="ORF">F9U64_11995</name>
</gene>
<feature type="transmembrane region" description="Helical" evidence="1">
    <location>
        <begin position="9"/>
        <end position="30"/>
    </location>
</feature>
<evidence type="ECO:0000259" key="2">
    <source>
        <dbReference type="Pfam" id="PF02517"/>
    </source>
</evidence>
<name>A0A7C8GTK3_9BACI</name>
<keyword evidence="1" id="KW-1133">Transmembrane helix</keyword>
<dbReference type="PANTHER" id="PTHR35797">
    <property type="entry name" value="PROTEASE-RELATED"/>
    <property type="match status" value="1"/>
</dbReference>
<dbReference type="GO" id="GO:0006508">
    <property type="term" value="P:proteolysis"/>
    <property type="evidence" value="ECO:0007669"/>
    <property type="project" value="UniProtKB-KW"/>
</dbReference>
<evidence type="ECO:0000313" key="3">
    <source>
        <dbReference type="EMBL" id="KAB8133621.1"/>
    </source>
</evidence>
<feature type="transmembrane region" description="Helical" evidence="1">
    <location>
        <begin position="232"/>
        <end position="252"/>
    </location>
</feature>
<feature type="transmembrane region" description="Helical" evidence="1">
    <location>
        <begin position="180"/>
        <end position="201"/>
    </location>
</feature>
<feature type="transmembrane region" description="Helical" evidence="1">
    <location>
        <begin position="152"/>
        <end position="168"/>
    </location>
</feature>
<accession>A0A7C8GTK3</accession>
<evidence type="ECO:0000256" key="1">
    <source>
        <dbReference type="SAM" id="Phobius"/>
    </source>
</evidence>
<dbReference type="InterPro" id="IPR003675">
    <property type="entry name" value="Rce1/LyrA-like_dom"/>
</dbReference>
<protein>
    <submittedName>
        <fullName evidence="3">CPBP family intramembrane metalloprotease</fullName>
    </submittedName>
</protein>
<feature type="domain" description="CAAX prenyl protease 2/Lysostaphin resistance protein A-like" evidence="2">
    <location>
        <begin position="117"/>
        <end position="220"/>
    </location>
</feature>
<feature type="transmembrane region" description="Helical" evidence="1">
    <location>
        <begin position="36"/>
        <end position="55"/>
    </location>
</feature>
<keyword evidence="1" id="KW-0472">Membrane</keyword>
<keyword evidence="4" id="KW-1185">Reference proteome</keyword>
<feature type="transmembrane region" description="Helical" evidence="1">
    <location>
        <begin position="76"/>
        <end position="99"/>
    </location>
</feature>
<organism evidence="3 4">
    <name type="scientific">Gracilibacillus oryzae</name>
    <dbReference type="NCBI Taxonomy" id="1672701"/>
    <lineage>
        <taxon>Bacteria</taxon>
        <taxon>Bacillati</taxon>
        <taxon>Bacillota</taxon>
        <taxon>Bacilli</taxon>
        <taxon>Bacillales</taxon>
        <taxon>Bacillaceae</taxon>
        <taxon>Gracilibacillus</taxon>
    </lineage>
</organism>
<dbReference type="EMBL" id="WEID01000057">
    <property type="protein sequence ID" value="KAB8133621.1"/>
    <property type="molecule type" value="Genomic_DNA"/>
</dbReference>
<reference evidence="3 4" key="1">
    <citation type="submission" date="2019-10" db="EMBL/GenBank/DDBJ databases">
        <title>Gracilibacillus sp. nov. isolated from rice seeds.</title>
        <authorList>
            <person name="He S."/>
        </authorList>
    </citation>
    <scope>NUCLEOTIDE SEQUENCE [LARGE SCALE GENOMIC DNA]</scope>
    <source>
        <strain evidence="3 4">TD8</strain>
    </source>
</reference>
<dbReference type="AlphaFoldDB" id="A0A7C8GTK3"/>